<comment type="caution">
    <text evidence="2">The sequence shown here is derived from an EMBL/GenBank/DDBJ whole genome shotgun (WGS) entry which is preliminary data.</text>
</comment>
<accession>A0A8H5XPZ7</accession>
<keyword evidence="1" id="KW-0175">Coiled coil</keyword>
<reference evidence="2 3" key="1">
    <citation type="submission" date="2020-05" db="EMBL/GenBank/DDBJ databases">
        <title>Identification and distribution of gene clusters putatively required for synthesis of sphingolipid metabolism inhibitors in phylogenetically diverse species of the filamentous fungus Fusarium.</title>
        <authorList>
            <person name="Kim H.-S."/>
            <person name="Busman M."/>
            <person name="Brown D.W."/>
            <person name="Divon H."/>
            <person name="Uhlig S."/>
            <person name="Proctor R.H."/>
        </authorList>
    </citation>
    <scope>NUCLEOTIDE SEQUENCE [LARGE SCALE GENOMIC DNA]</scope>
    <source>
        <strain evidence="2 3">NRRL 66235</strain>
    </source>
</reference>
<dbReference type="Proteomes" id="UP000544331">
    <property type="component" value="Unassembled WGS sequence"/>
</dbReference>
<name>A0A8H5XPZ7_9HYPO</name>
<dbReference type="OrthoDB" id="10605757at2759"/>
<gene>
    <name evidence="2" type="ORF">FMUND_15300</name>
</gene>
<keyword evidence="3" id="KW-1185">Reference proteome</keyword>
<evidence type="ECO:0000313" key="2">
    <source>
        <dbReference type="EMBL" id="KAF5697762.1"/>
    </source>
</evidence>
<dbReference type="AlphaFoldDB" id="A0A8H5XPZ7"/>
<sequence>MEDLRLEISELKQQQSTDGINIQYFTSDMTQQKTRAFAMEIKLCELEKERKKNNDKIVETEKDIEDIQADVSAINEKDETDDANVLQGTGRPAGVGGQLDAIHENQEKQMKNHAEIRRKISKYIRCDMANGLMQGLN</sequence>
<protein>
    <submittedName>
        <fullName evidence="2">Uncharacterized protein</fullName>
    </submittedName>
</protein>
<evidence type="ECO:0000313" key="3">
    <source>
        <dbReference type="Proteomes" id="UP000544331"/>
    </source>
</evidence>
<feature type="coiled-coil region" evidence="1">
    <location>
        <begin position="50"/>
        <end position="77"/>
    </location>
</feature>
<proteinExistence type="predicted"/>
<evidence type="ECO:0000256" key="1">
    <source>
        <dbReference type="SAM" id="Coils"/>
    </source>
</evidence>
<dbReference type="EMBL" id="JAAOAN010000977">
    <property type="protein sequence ID" value="KAF5697762.1"/>
    <property type="molecule type" value="Genomic_DNA"/>
</dbReference>
<organism evidence="2 3">
    <name type="scientific">Fusarium mundagurra</name>
    <dbReference type="NCBI Taxonomy" id="1567541"/>
    <lineage>
        <taxon>Eukaryota</taxon>
        <taxon>Fungi</taxon>
        <taxon>Dikarya</taxon>
        <taxon>Ascomycota</taxon>
        <taxon>Pezizomycotina</taxon>
        <taxon>Sordariomycetes</taxon>
        <taxon>Hypocreomycetidae</taxon>
        <taxon>Hypocreales</taxon>
        <taxon>Nectriaceae</taxon>
        <taxon>Fusarium</taxon>
        <taxon>Fusarium fujikuroi species complex</taxon>
    </lineage>
</organism>